<dbReference type="InterPro" id="IPR040110">
    <property type="entry name" value="PINK1_STKc"/>
</dbReference>
<keyword evidence="20" id="KW-0072">Autophagy</keyword>
<dbReference type="GO" id="GO:0005524">
    <property type="term" value="F:ATP binding"/>
    <property type="evidence" value="ECO:0007669"/>
    <property type="project" value="UniProtKB-KW"/>
</dbReference>
<keyword evidence="18" id="KW-0809">Transit peptide</keyword>
<dbReference type="PANTHER" id="PTHR22972">
    <property type="entry name" value="SERINE/THREONINE PROTEIN KINASE"/>
    <property type="match status" value="1"/>
</dbReference>
<dbReference type="GO" id="GO:0005829">
    <property type="term" value="C:cytosol"/>
    <property type="evidence" value="ECO:0007669"/>
    <property type="project" value="UniProtKB-SubCell"/>
</dbReference>
<evidence type="ECO:0000256" key="13">
    <source>
        <dbReference type="ARBA" id="ARBA00022777"/>
    </source>
</evidence>
<keyword evidence="12" id="KW-0547">Nucleotide-binding</keyword>
<evidence type="ECO:0000256" key="2">
    <source>
        <dbReference type="ARBA" id="ARBA00004434"/>
    </source>
</evidence>
<keyword evidence="22" id="KW-0472">Membrane</keyword>
<comment type="catalytic activity">
    <reaction evidence="25">
        <text>L-seryl-[protein] + ATP = O-phospho-L-seryl-[protein] + ADP + H(+)</text>
        <dbReference type="Rhea" id="RHEA:17989"/>
        <dbReference type="Rhea" id="RHEA-COMP:9863"/>
        <dbReference type="Rhea" id="RHEA-COMP:11604"/>
        <dbReference type="ChEBI" id="CHEBI:15378"/>
        <dbReference type="ChEBI" id="CHEBI:29999"/>
        <dbReference type="ChEBI" id="CHEBI:30616"/>
        <dbReference type="ChEBI" id="CHEBI:83421"/>
        <dbReference type="ChEBI" id="CHEBI:456216"/>
        <dbReference type="EC" id="2.7.11.1"/>
    </reaction>
</comment>
<feature type="non-terminal residue" evidence="31">
    <location>
        <position position="452"/>
    </location>
</feature>
<keyword evidence="7" id="KW-0723">Serine/threonine-protein kinase</keyword>
<keyword evidence="9" id="KW-0808">Transferase</keyword>
<comment type="subunit">
    <text evidence="26">Upon mitochondrial depolarization, it forms a supercomplex with TOM and TIM23 complexes. PINK1-TOM-TIM23 supercomplex formation requires PINK1 interaction with TOMM20 and TOMM70 and is critical for PINK1 stabilization at the outer mitochondrial membrane, kinase activation and downstream mitophagy. Upon mitochondrial depolarization, interacts with TIMM23; the interaction is required for PINK1 accumulation at the outer mitochondrial membrane, kinase activation by autophosphorylation and PRKN recruitement to mitochondria. Interacts with PRKN. Interacts with FBXO7. Forms a complex with PRKN and PARK7. Interacts with NENF.</text>
</comment>
<evidence type="ECO:0000256" key="7">
    <source>
        <dbReference type="ARBA" id="ARBA00022527"/>
    </source>
</evidence>
<dbReference type="PROSITE" id="PS00108">
    <property type="entry name" value="PROTEIN_KINASE_ST"/>
    <property type="match status" value="1"/>
</dbReference>
<evidence type="ECO:0000256" key="23">
    <source>
        <dbReference type="ARBA" id="ARBA00038349"/>
    </source>
</evidence>
<evidence type="ECO:0000256" key="27">
    <source>
        <dbReference type="ARBA" id="ARBA00071830"/>
    </source>
</evidence>
<dbReference type="PROSITE" id="PS50011">
    <property type="entry name" value="PROTEIN_KINASE_DOM"/>
    <property type="match status" value="1"/>
</dbReference>
<keyword evidence="10" id="KW-0812">Transmembrane</keyword>
<dbReference type="InterPro" id="IPR051511">
    <property type="entry name" value="MitoQC_Scaffold_Kinases"/>
</dbReference>
<keyword evidence="11" id="KW-0479">Metal-binding</keyword>
<keyword evidence="14" id="KW-1000">Mitochondrion outer membrane</keyword>
<protein>
    <recommendedName>
        <fullName evidence="28">Serine/threonine-protein kinase PINK1, mitochondrial</fullName>
        <ecNumber evidence="5">2.7.11.1</ecNumber>
    </recommendedName>
    <alternativeName>
        <fullName evidence="27">Serine/threonine-protein kinase Pink1, mitochondrial</fullName>
    </alternativeName>
</protein>
<feature type="domain" description="Protein kinase" evidence="30">
    <location>
        <begin position="29"/>
        <end position="381"/>
    </location>
</feature>
<dbReference type="InterPro" id="IPR008271">
    <property type="entry name" value="Ser/Thr_kinase_AS"/>
</dbReference>
<dbReference type="InterPro" id="IPR011009">
    <property type="entry name" value="Kinase-like_dom_sf"/>
</dbReference>
<reference evidence="31 32" key="1">
    <citation type="submission" date="2014-04" db="EMBL/GenBank/DDBJ databases">
        <title>Genome evolution of avian class.</title>
        <authorList>
            <person name="Zhang G."/>
            <person name="Li C."/>
        </authorList>
    </citation>
    <scope>NUCLEOTIDE SEQUENCE [LARGE SCALE GENOMIC DNA]</scope>
    <source>
        <strain evidence="31">BGI_N303</strain>
    </source>
</reference>
<keyword evidence="19" id="KW-1133">Transmembrane helix</keyword>
<keyword evidence="6" id="KW-0963">Cytoplasm</keyword>
<feature type="region of interest" description="Disordered" evidence="29">
    <location>
        <begin position="65"/>
        <end position="87"/>
    </location>
</feature>
<keyword evidence="16" id="KW-0067">ATP-binding</keyword>
<evidence type="ECO:0000313" key="32">
    <source>
        <dbReference type="Proteomes" id="UP000053760"/>
    </source>
</evidence>
<evidence type="ECO:0000256" key="19">
    <source>
        <dbReference type="ARBA" id="ARBA00022989"/>
    </source>
</evidence>
<dbReference type="SMART" id="SM00220">
    <property type="entry name" value="S_TKc"/>
    <property type="match status" value="1"/>
</dbReference>
<accession>A0A091G7M6</accession>
<dbReference type="GO" id="GO:0000422">
    <property type="term" value="P:autophagy of mitochondrion"/>
    <property type="evidence" value="ECO:0007669"/>
    <property type="project" value="TreeGrafter"/>
</dbReference>
<evidence type="ECO:0000256" key="15">
    <source>
        <dbReference type="ARBA" id="ARBA00022792"/>
    </source>
</evidence>
<dbReference type="Pfam" id="PF00069">
    <property type="entry name" value="Pkinase"/>
    <property type="match status" value="1"/>
</dbReference>
<evidence type="ECO:0000259" key="30">
    <source>
        <dbReference type="PROSITE" id="PS50011"/>
    </source>
</evidence>
<dbReference type="GO" id="GO:0090141">
    <property type="term" value="P:positive regulation of mitochondrial fission"/>
    <property type="evidence" value="ECO:0007669"/>
    <property type="project" value="TreeGrafter"/>
</dbReference>
<dbReference type="GO" id="GO:0006950">
    <property type="term" value="P:response to stress"/>
    <property type="evidence" value="ECO:0007669"/>
    <property type="project" value="UniProtKB-ARBA"/>
</dbReference>
<evidence type="ECO:0000256" key="5">
    <source>
        <dbReference type="ARBA" id="ARBA00012513"/>
    </source>
</evidence>
<evidence type="ECO:0000256" key="1">
    <source>
        <dbReference type="ARBA" id="ARBA00001946"/>
    </source>
</evidence>
<dbReference type="STRING" id="55661.A0A091G7M6"/>
<dbReference type="CDD" id="cd14018">
    <property type="entry name" value="STKc_PINK1"/>
    <property type="match status" value="1"/>
</dbReference>
<keyword evidence="17" id="KW-0460">Magnesium</keyword>
<evidence type="ECO:0000313" key="31">
    <source>
        <dbReference type="EMBL" id="KFO77306.1"/>
    </source>
</evidence>
<evidence type="ECO:0000256" key="11">
    <source>
        <dbReference type="ARBA" id="ARBA00022723"/>
    </source>
</evidence>
<evidence type="ECO:0000256" key="8">
    <source>
        <dbReference type="ARBA" id="ARBA00022553"/>
    </source>
</evidence>
<evidence type="ECO:0000256" key="21">
    <source>
        <dbReference type="ARBA" id="ARBA00023128"/>
    </source>
</evidence>
<dbReference type="GO" id="GO:0046872">
    <property type="term" value="F:metal ion binding"/>
    <property type="evidence" value="ECO:0007669"/>
    <property type="project" value="UniProtKB-KW"/>
</dbReference>
<dbReference type="SUPFAM" id="SSF56112">
    <property type="entry name" value="Protein kinase-like (PK-like)"/>
    <property type="match status" value="1"/>
</dbReference>
<keyword evidence="13" id="KW-0418">Kinase</keyword>
<dbReference type="FunFam" id="1.10.510.10:FF:000418">
    <property type="entry name" value="PTEN induced kinase 1"/>
    <property type="match status" value="1"/>
</dbReference>
<comment type="similarity">
    <text evidence="23">Belongs to the protein kinase superfamily.</text>
</comment>
<sequence length="452" mass="50202">FQNVFVGKNKPQKNPLSSFRWQGFKLEEYLIGQPIGKGCSAAVYEAAIPFSGDHHGNVENSRLAAQEPAVQSDGTSASQEAEEEPVVKHQPREAFPLAIKMMWNISVRSRFLISLSVTWEVWLKCLMPEKPVLGRKKLQPHPNIIQVIRAFTSSVPLLPGAFTDYPDVLPLNLNPRGIGHSRTLFLVMKNYPCTLRQYLRENSPDVGLSTMMILQLLEGVDHLVRHGIAHRDLKSDNILVEFDSAGCPWLVITDFGCCLADENIGLRLPFTSSYVDRGGNGCLMAPEVITASPGPGTVINYSKADAWAVGAIAYEILGLANPFYGHGDSTLESRSYREEQLPSLPDHVPLDVKEVIKMLLRRDPNKRLSARVAANVLHLSLWGESVLASKTLKPDQMVAWLLCQSAAALLMDGLVDKSRVETKMKMCFLANLEFEDLWAAIFLLLAWRSRSG</sequence>
<evidence type="ECO:0000256" key="12">
    <source>
        <dbReference type="ARBA" id="ARBA00022741"/>
    </source>
</evidence>
<evidence type="ECO:0000256" key="22">
    <source>
        <dbReference type="ARBA" id="ARBA00023136"/>
    </source>
</evidence>
<dbReference type="Proteomes" id="UP000053760">
    <property type="component" value="Unassembled WGS sequence"/>
</dbReference>
<evidence type="ECO:0000256" key="24">
    <source>
        <dbReference type="ARBA" id="ARBA00047899"/>
    </source>
</evidence>
<evidence type="ECO:0000256" key="4">
    <source>
        <dbReference type="ARBA" id="ARBA00004572"/>
    </source>
</evidence>
<evidence type="ECO:0000256" key="17">
    <source>
        <dbReference type="ARBA" id="ARBA00022842"/>
    </source>
</evidence>
<dbReference type="EC" id="2.7.11.1" evidence="5"/>
<keyword evidence="15" id="KW-0999">Mitochondrion inner membrane</keyword>
<dbReference type="InterPro" id="IPR000719">
    <property type="entry name" value="Prot_kinase_dom"/>
</dbReference>
<comment type="catalytic activity">
    <reaction evidence="24">
        <text>L-threonyl-[protein] + ATP = O-phospho-L-threonyl-[protein] + ADP + H(+)</text>
        <dbReference type="Rhea" id="RHEA:46608"/>
        <dbReference type="Rhea" id="RHEA-COMP:11060"/>
        <dbReference type="Rhea" id="RHEA-COMP:11605"/>
        <dbReference type="ChEBI" id="CHEBI:15378"/>
        <dbReference type="ChEBI" id="CHEBI:30013"/>
        <dbReference type="ChEBI" id="CHEBI:30616"/>
        <dbReference type="ChEBI" id="CHEBI:61977"/>
        <dbReference type="ChEBI" id="CHEBI:456216"/>
        <dbReference type="EC" id="2.7.11.1"/>
    </reaction>
</comment>
<keyword evidence="32" id="KW-1185">Reference proteome</keyword>
<organism evidence="31 32">
    <name type="scientific">Cuculus canorus</name>
    <name type="common">Common cuckoo</name>
    <dbReference type="NCBI Taxonomy" id="55661"/>
    <lineage>
        <taxon>Eukaryota</taxon>
        <taxon>Metazoa</taxon>
        <taxon>Chordata</taxon>
        <taxon>Craniata</taxon>
        <taxon>Vertebrata</taxon>
        <taxon>Euteleostomi</taxon>
        <taxon>Archelosauria</taxon>
        <taxon>Archosauria</taxon>
        <taxon>Dinosauria</taxon>
        <taxon>Saurischia</taxon>
        <taxon>Theropoda</taxon>
        <taxon>Coelurosauria</taxon>
        <taxon>Aves</taxon>
        <taxon>Neognathae</taxon>
        <taxon>Neoaves</taxon>
        <taxon>Otidimorphae</taxon>
        <taxon>Cuculiformes</taxon>
        <taxon>Cuculidae</taxon>
        <taxon>Cuculus</taxon>
    </lineage>
</organism>
<dbReference type="PANTHER" id="PTHR22972:SF7">
    <property type="entry name" value="SERINE_THREONINE-PROTEIN KINASE PINK1, MITOCHONDRIAL"/>
    <property type="match status" value="1"/>
</dbReference>
<dbReference type="GO" id="GO:0005741">
    <property type="term" value="C:mitochondrial outer membrane"/>
    <property type="evidence" value="ECO:0007669"/>
    <property type="project" value="UniProtKB-SubCell"/>
</dbReference>
<evidence type="ECO:0000256" key="28">
    <source>
        <dbReference type="ARBA" id="ARBA00074253"/>
    </source>
</evidence>
<dbReference type="GO" id="GO:0005743">
    <property type="term" value="C:mitochondrial inner membrane"/>
    <property type="evidence" value="ECO:0007669"/>
    <property type="project" value="UniProtKB-SubCell"/>
</dbReference>
<evidence type="ECO:0000256" key="20">
    <source>
        <dbReference type="ARBA" id="ARBA00023006"/>
    </source>
</evidence>
<gene>
    <name evidence="31" type="ORF">N303_02626</name>
</gene>
<evidence type="ECO:0000256" key="6">
    <source>
        <dbReference type="ARBA" id="ARBA00022490"/>
    </source>
</evidence>
<comment type="cofactor">
    <cofactor evidence="1">
        <name>Mg(2+)</name>
        <dbReference type="ChEBI" id="CHEBI:18420"/>
    </cofactor>
</comment>
<evidence type="ECO:0000256" key="16">
    <source>
        <dbReference type="ARBA" id="ARBA00022840"/>
    </source>
</evidence>
<keyword evidence="21" id="KW-0496">Mitochondrion</keyword>
<evidence type="ECO:0000256" key="29">
    <source>
        <dbReference type="SAM" id="MobiDB-lite"/>
    </source>
</evidence>
<dbReference type="GO" id="GO:0004674">
    <property type="term" value="F:protein serine/threonine kinase activity"/>
    <property type="evidence" value="ECO:0007669"/>
    <property type="project" value="UniProtKB-KW"/>
</dbReference>
<dbReference type="GO" id="GO:0005783">
    <property type="term" value="C:endoplasmic reticulum"/>
    <property type="evidence" value="ECO:0007669"/>
    <property type="project" value="UniProtKB-ARBA"/>
</dbReference>
<comment type="subcellular location">
    <subcellularLocation>
        <location evidence="3">Cytoplasm</location>
        <location evidence="3">Cytosol</location>
    </subcellularLocation>
    <subcellularLocation>
        <location evidence="2">Mitochondrion inner membrane</location>
        <topology evidence="2">Single-pass membrane protein</topology>
    </subcellularLocation>
    <subcellularLocation>
        <location evidence="4">Mitochondrion outer membrane</location>
        <topology evidence="4">Single-pass membrane protein</topology>
    </subcellularLocation>
</comment>
<evidence type="ECO:0000256" key="10">
    <source>
        <dbReference type="ARBA" id="ARBA00022692"/>
    </source>
</evidence>
<evidence type="ECO:0000256" key="25">
    <source>
        <dbReference type="ARBA" id="ARBA00048679"/>
    </source>
</evidence>
<dbReference type="AlphaFoldDB" id="A0A091G7M6"/>
<evidence type="ECO:0000256" key="18">
    <source>
        <dbReference type="ARBA" id="ARBA00022946"/>
    </source>
</evidence>
<dbReference type="EMBL" id="KL447805">
    <property type="protein sequence ID" value="KFO77306.1"/>
    <property type="molecule type" value="Genomic_DNA"/>
</dbReference>
<dbReference type="GO" id="GO:0043066">
    <property type="term" value="P:negative regulation of apoptotic process"/>
    <property type="evidence" value="ECO:0007669"/>
    <property type="project" value="UniProtKB-ARBA"/>
</dbReference>
<name>A0A091G7M6_CUCCA</name>
<proteinExistence type="inferred from homology"/>
<evidence type="ECO:0000256" key="26">
    <source>
        <dbReference type="ARBA" id="ARBA00062732"/>
    </source>
</evidence>
<evidence type="ECO:0000256" key="9">
    <source>
        <dbReference type="ARBA" id="ARBA00022679"/>
    </source>
</evidence>
<evidence type="ECO:0000256" key="14">
    <source>
        <dbReference type="ARBA" id="ARBA00022787"/>
    </source>
</evidence>
<keyword evidence="8" id="KW-0597">Phosphoprotein</keyword>
<evidence type="ECO:0000256" key="3">
    <source>
        <dbReference type="ARBA" id="ARBA00004514"/>
    </source>
</evidence>
<dbReference type="Gene3D" id="1.10.510.10">
    <property type="entry name" value="Transferase(Phosphotransferase) domain 1"/>
    <property type="match status" value="1"/>
</dbReference>
<feature type="non-terminal residue" evidence="31">
    <location>
        <position position="1"/>
    </location>
</feature>